<evidence type="ECO:0000256" key="1">
    <source>
        <dbReference type="SAM" id="MobiDB-lite"/>
    </source>
</evidence>
<dbReference type="EMBL" id="VFNX01000002">
    <property type="protein sequence ID" value="TQK86898.1"/>
    <property type="molecule type" value="Genomic_DNA"/>
</dbReference>
<evidence type="ECO:0000313" key="3">
    <source>
        <dbReference type="Proteomes" id="UP000318103"/>
    </source>
</evidence>
<reference evidence="2 3" key="1">
    <citation type="submission" date="2019-06" db="EMBL/GenBank/DDBJ databases">
        <title>Sequencing the genomes of 1000 actinobacteria strains.</title>
        <authorList>
            <person name="Klenk H.-P."/>
        </authorList>
    </citation>
    <scope>NUCLEOTIDE SEQUENCE [LARGE SCALE GENOMIC DNA]</scope>
    <source>
        <strain evidence="2 3">DSM 41929</strain>
    </source>
</reference>
<keyword evidence="3" id="KW-1185">Reference proteome</keyword>
<dbReference type="AlphaFoldDB" id="A0A542TJ92"/>
<sequence>MDYTVKNLVMDRTDKNVTVGIPSRRDRTAGTGLPARAPGKPLRGSHARHGSCRPALPCTAAPHGGDEGNAQVLPRHREQPGLCCMPHDLDR</sequence>
<feature type="region of interest" description="Disordered" evidence="1">
    <location>
        <begin position="22"/>
        <end position="54"/>
    </location>
</feature>
<dbReference type="Proteomes" id="UP000318103">
    <property type="component" value="Unassembled WGS sequence"/>
</dbReference>
<protein>
    <submittedName>
        <fullName evidence="2">Uncharacterized protein</fullName>
    </submittedName>
</protein>
<name>A0A542TJ92_9ACTN</name>
<evidence type="ECO:0000313" key="2">
    <source>
        <dbReference type="EMBL" id="TQK86898.1"/>
    </source>
</evidence>
<gene>
    <name evidence="2" type="ORF">FB563_7057</name>
</gene>
<organism evidence="2 3">
    <name type="scientific">Streptomyces puniciscabiei</name>
    <dbReference type="NCBI Taxonomy" id="164348"/>
    <lineage>
        <taxon>Bacteria</taxon>
        <taxon>Bacillati</taxon>
        <taxon>Actinomycetota</taxon>
        <taxon>Actinomycetes</taxon>
        <taxon>Kitasatosporales</taxon>
        <taxon>Streptomycetaceae</taxon>
        <taxon>Streptomyces</taxon>
    </lineage>
</organism>
<comment type="caution">
    <text evidence="2">The sequence shown here is derived from an EMBL/GenBank/DDBJ whole genome shotgun (WGS) entry which is preliminary data.</text>
</comment>
<proteinExistence type="predicted"/>
<accession>A0A542TJ92</accession>